<evidence type="ECO:0000256" key="1">
    <source>
        <dbReference type="SAM" id="Phobius"/>
    </source>
</evidence>
<keyword evidence="3" id="KW-1185">Reference proteome</keyword>
<keyword evidence="1" id="KW-0472">Membrane</keyword>
<organism evidence="2 3">
    <name type="scientific">Skermanella aerolata</name>
    <dbReference type="NCBI Taxonomy" id="393310"/>
    <lineage>
        <taxon>Bacteria</taxon>
        <taxon>Pseudomonadati</taxon>
        <taxon>Pseudomonadota</taxon>
        <taxon>Alphaproteobacteria</taxon>
        <taxon>Rhodospirillales</taxon>
        <taxon>Azospirillaceae</taxon>
        <taxon>Skermanella</taxon>
    </lineage>
</organism>
<comment type="caution">
    <text evidence="2">The sequence shown here is derived from an EMBL/GenBank/DDBJ whole genome shotgun (WGS) entry which is preliminary data.</text>
</comment>
<sequence>MSGVWRFPVILAALSLLGLASAIVGDGLWHWVCWIGLSVPLVVCTVKLWRQWPPRVPSPSRAGGR</sequence>
<proteinExistence type="predicted"/>
<evidence type="ECO:0008006" key="4">
    <source>
        <dbReference type="Google" id="ProtNLM"/>
    </source>
</evidence>
<protein>
    <recommendedName>
        <fullName evidence="4">DUF4175 domain-containing protein</fullName>
    </recommendedName>
</protein>
<reference evidence="2 3" key="1">
    <citation type="submission" date="2019-07" db="EMBL/GenBank/DDBJ databases">
        <title>Whole genome shotgun sequence of Skermanella aerolata NBRC 106429.</title>
        <authorList>
            <person name="Hosoyama A."/>
            <person name="Uohara A."/>
            <person name="Ohji S."/>
            <person name="Ichikawa N."/>
        </authorList>
    </citation>
    <scope>NUCLEOTIDE SEQUENCE [LARGE SCALE GENOMIC DNA]</scope>
    <source>
        <strain evidence="2 3">NBRC 106429</strain>
    </source>
</reference>
<dbReference type="OrthoDB" id="8968524at2"/>
<accession>A0A512DKC4</accession>
<keyword evidence="1" id="KW-0812">Transmembrane</keyword>
<feature type="transmembrane region" description="Helical" evidence="1">
    <location>
        <begin position="32"/>
        <end position="49"/>
    </location>
</feature>
<dbReference type="EMBL" id="BJYZ01000003">
    <property type="protein sequence ID" value="GEO36924.1"/>
    <property type="molecule type" value="Genomic_DNA"/>
</dbReference>
<dbReference type="RefSeq" id="WP_044426060.1">
    <property type="nucleotide sequence ID" value="NZ_BJYZ01000003.1"/>
</dbReference>
<evidence type="ECO:0000313" key="3">
    <source>
        <dbReference type="Proteomes" id="UP000321523"/>
    </source>
</evidence>
<keyword evidence="1" id="KW-1133">Transmembrane helix</keyword>
<gene>
    <name evidence="2" type="ORF">SAE02_10720</name>
</gene>
<dbReference type="AlphaFoldDB" id="A0A512DKC4"/>
<name>A0A512DKC4_9PROT</name>
<evidence type="ECO:0000313" key="2">
    <source>
        <dbReference type="EMBL" id="GEO36924.1"/>
    </source>
</evidence>
<dbReference type="Proteomes" id="UP000321523">
    <property type="component" value="Unassembled WGS sequence"/>
</dbReference>